<dbReference type="Proteomes" id="UP000196027">
    <property type="component" value="Chromosome"/>
</dbReference>
<keyword evidence="3" id="KW-1185">Reference proteome</keyword>
<evidence type="ECO:0000313" key="2">
    <source>
        <dbReference type="EMBL" id="ARU56142.1"/>
    </source>
</evidence>
<dbReference type="EMBL" id="CP021425">
    <property type="protein sequence ID" value="ARU56142.1"/>
    <property type="molecule type" value="Genomic_DNA"/>
</dbReference>
<dbReference type="OrthoDB" id="5573658at2"/>
<sequence>MMPPTTDQDRREFYRVSCRASIEIQPIHENNLQREDAFQYLSTLFDLPPAFELHNELQKIEQESQIFLRQIQEKDKNLAQYLKSIDKKIDLLAQTLLQQQLPGYETEHHLINLSEGGLKLRHSTPYPENQIVALKLILIPQATVILSFCKVILCKKTNPMYPDQGLAQNQFTLRLEFLDMDPRQQQFLARFITQQQRQDLQRHSENKFDEE</sequence>
<feature type="domain" description="PilZ" evidence="1">
    <location>
        <begin position="101"/>
        <end position="193"/>
    </location>
</feature>
<dbReference type="Gene3D" id="2.40.10.220">
    <property type="entry name" value="predicted glycosyltransferase like domains"/>
    <property type="match status" value="1"/>
</dbReference>
<gene>
    <name evidence="2" type="ORF">OLMES_2069</name>
</gene>
<evidence type="ECO:0000259" key="1">
    <source>
        <dbReference type="Pfam" id="PF07238"/>
    </source>
</evidence>
<accession>A0A1Y0I6M5</accession>
<dbReference type="KEGG" id="ome:OLMES_2069"/>
<dbReference type="Pfam" id="PF07238">
    <property type="entry name" value="PilZ"/>
    <property type="match status" value="1"/>
</dbReference>
<reference evidence="2 3" key="1">
    <citation type="submission" date="2017-05" db="EMBL/GenBank/DDBJ databases">
        <title>Genomic insights into alkan degradation activity of Oleiphilus messinensis.</title>
        <authorList>
            <person name="Kozyavkin S.A."/>
            <person name="Slesarev A.I."/>
            <person name="Golyshin P.N."/>
            <person name="Korzhenkov A."/>
            <person name="Golyshina O.N."/>
            <person name="Toshchakov S.V."/>
        </authorList>
    </citation>
    <scope>NUCLEOTIDE SEQUENCE [LARGE SCALE GENOMIC DNA]</scope>
    <source>
        <strain evidence="2 3">ME102</strain>
    </source>
</reference>
<name>A0A1Y0I6M5_9GAMM</name>
<dbReference type="RefSeq" id="WP_087461168.1">
    <property type="nucleotide sequence ID" value="NZ_CP021425.1"/>
</dbReference>
<protein>
    <recommendedName>
        <fullName evidence="1">PilZ domain-containing protein</fullName>
    </recommendedName>
</protein>
<dbReference type="GO" id="GO:0035438">
    <property type="term" value="F:cyclic-di-GMP binding"/>
    <property type="evidence" value="ECO:0007669"/>
    <property type="project" value="InterPro"/>
</dbReference>
<organism evidence="2 3">
    <name type="scientific">Oleiphilus messinensis</name>
    <dbReference type="NCBI Taxonomy" id="141451"/>
    <lineage>
        <taxon>Bacteria</taxon>
        <taxon>Pseudomonadati</taxon>
        <taxon>Pseudomonadota</taxon>
        <taxon>Gammaproteobacteria</taxon>
        <taxon>Oceanospirillales</taxon>
        <taxon>Oleiphilaceae</taxon>
        <taxon>Oleiphilus</taxon>
    </lineage>
</organism>
<dbReference type="AlphaFoldDB" id="A0A1Y0I6M5"/>
<dbReference type="InterPro" id="IPR009875">
    <property type="entry name" value="PilZ_domain"/>
</dbReference>
<evidence type="ECO:0000313" key="3">
    <source>
        <dbReference type="Proteomes" id="UP000196027"/>
    </source>
</evidence>
<proteinExistence type="predicted"/>